<accession>W9BE51</accession>
<proteinExistence type="predicted"/>
<dbReference type="eggNOG" id="ENOG5031G05">
    <property type="taxonomic scope" value="Bacteria"/>
</dbReference>
<protein>
    <submittedName>
        <fullName evidence="2">Uncharacterized protein</fullName>
    </submittedName>
</protein>
<organism evidence="2 3">
    <name type="scientific">Oceanobacillus picturae</name>
    <dbReference type="NCBI Taxonomy" id="171693"/>
    <lineage>
        <taxon>Bacteria</taxon>
        <taxon>Bacillati</taxon>
        <taxon>Bacillota</taxon>
        <taxon>Bacilli</taxon>
        <taxon>Bacillales</taxon>
        <taxon>Bacillaceae</taxon>
        <taxon>Oceanobacillus</taxon>
    </lineage>
</organism>
<dbReference type="EMBL" id="CCAX010000003">
    <property type="protein sequence ID" value="CDO04525.1"/>
    <property type="molecule type" value="Genomic_DNA"/>
</dbReference>
<dbReference type="AlphaFoldDB" id="W9BE51"/>
<evidence type="ECO:0000313" key="2">
    <source>
        <dbReference type="EMBL" id="CDO04525.1"/>
    </source>
</evidence>
<feature type="transmembrane region" description="Helical" evidence="1">
    <location>
        <begin position="20"/>
        <end position="40"/>
    </location>
</feature>
<reference evidence="2" key="2">
    <citation type="submission" date="2014-03" db="EMBL/GenBank/DDBJ databases">
        <authorList>
            <person name="Urmite Genomes"/>
        </authorList>
    </citation>
    <scope>NUCLEOTIDE SEQUENCE</scope>
    <source>
        <strain evidence="2">S1</strain>
    </source>
</reference>
<dbReference type="Proteomes" id="UP000028863">
    <property type="component" value="Unassembled WGS sequence"/>
</dbReference>
<keyword evidence="1" id="KW-1133">Transmembrane helix</keyword>
<gene>
    <name evidence="2" type="ORF">BN988_03085</name>
</gene>
<dbReference type="STRING" id="171693.BN988_03085"/>
<feature type="transmembrane region" description="Helical" evidence="1">
    <location>
        <begin position="137"/>
        <end position="158"/>
    </location>
</feature>
<sequence length="243" mass="27261">MSEWNQAYQLAKLELRASKLSFIYGFVLTMFVTLFLITTLSSYLDNGYVGFDFFFLLLFSVGAIWAKPKEFQIQKVSGVLLASPILMMQLALPIKRSVLVKSRFIIQFFYSFPYQLLFLIAFYIFSPINNVLSTQEYLAFAALWILIGIFFGSALPIADAGDTSKLTTTVAGSIFSSLILLIGSFTILTTVHVSTGEGPVYWSLVAVKKWPVASLAVALLLTFGTMGYWISYMKKRVGKQDYL</sequence>
<evidence type="ECO:0000313" key="3">
    <source>
        <dbReference type="Proteomes" id="UP000028863"/>
    </source>
</evidence>
<comment type="caution">
    <text evidence="2">The sequence shown here is derived from an EMBL/GenBank/DDBJ whole genome shotgun (WGS) entry which is preliminary data.</text>
</comment>
<feature type="transmembrane region" description="Helical" evidence="1">
    <location>
        <begin position="170"/>
        <end position="190"/>
    </location>
</feature>
<keyword evidence="1" id="KW-0812">Transmembrane</keyword>
<name>W9BE51_9BACI</name>
<dbReference type="RefSeq" id="WP_036577641.1">
    <property type="nucleotide sequence ID" value="NZ_CABLBW010000003.1"/>
</dbReference>
<reference evidence="2" key="1">
    <citation type="submission" date="2014-03" db="EMBL/GenBank/DDBJ databases">
        <title>Draft genome sequencing of Oceanobacillus picturae strain S1 isolated from human gut.</title>
        <authorList>
            <person name="Croce O."/>
            <person name="Lagier J.C."/>
            <person name="Raoult D."/>
        </authorList>
    </citation>
    <scope>NUCLEOTIDE SEQUENCE [LARGE SCALE GENOMIC DNA]</scope>
    <source>
        <strain evidence="2">S1</strain>
    </source>
</reference>
<keyword evidence="1" id="KW-0472">Membrane</keyword>
<keyword evidence="3" id="KW-1185">Reference proteome</keyword>
<evidence type="ECO:0000256" key="1">
    <source>
        <dbReference type="SAM" id="Phobius"/>
    </source>
</evidence>
<feature type="transmembrane region" description="Helical" evidence="1">
    <location>
        <begin position="210"/>
        <end position="230"/>
    </location>
</feature>
<feature type="transmembrane region" description="Helical" evidence="1">
    <location>
        <begin position="104"/>
        <end position="125"/>
    </location>
</feature>
<feature type="transmembrane region" description="Helical" evidence="1">
    <location>
        <begin position="47"/>
        <end position="66"/>
    </location>
</feature>